<evidence type="ECO:0000256" key="2">
    <source>
        <dbReference type="SAM" id="MobiDB-lite"/>
    </source>
</evidence>
<reference evidence="3" key="2">
    <citation type="submission" date="2020-05" db="UniProtKB">
        <authorList>
            <consortium name="EnsemblMetazoa"/>
        </authorList>
    </citation>
    <scope>IDENTIFICATION</scope>
    <source>
        <strain evidence="3">IAEA</strain>
    </source>
</reference>
<dbReference type="Proteomes" id="UP000092445">
    <property type="component" value="Unassembled WGS sequence"/>
</dbReference>
<reference evidence="4" key="1">
    <citation type="submission" date="2014-03" db="EMBL/GenBank/DDBJ databases">
        <authorList>
            <person name="Aksoy S."/>
            <person name="Warren W."/>
            <person name="Wilson R.K."/>
        </authorList>
    </citation>
    <scope>NUCLEOTIDE SEQUENCE [LARGE SCALE GENOMIC DNA]</scope>
    <source>
        <strain evidence="4">IAEA</strain>
    </source>
</reference>
<proteinExistence type="predicted"/>
<dbReference type="EnsemblMetazoa" id="GPAI004623-RA">
    <property type="protein sequence ID" value="GPAI004623-PA"/>
    <property type="gene ID" value="GPAI004623"/>
</dbReference>
<accession>A0A1A9Z5P6</accession>
<feature type="region of interest" description="Disordered" evidence="2">
    <location>
        <begin position="757"/>
        <end position="799"/>
    </location>
</feature>
<feature type="region of interest" description="Disordered" evidence="2">
    <location>
        <begin position="1079"/>
        <end position="1103"/>
    </location>
</feature>
<sequence>MFGLLNTTQIYGIQQQTQQQQHSSELYQRSILSLPDSNKSPLVNRKLFSRHSTTSFLEKFLKSDFSGAYDTIKNYKHFHYNHSTPAKKHSESSQADSILTSFNCLQGSYRHSFDSDVYENYNSELKTSPYKGVAALTAGEMTIKCSKNLLAVEPEVQGPATLQNYQKIPEGYHDAVGDILVPSSGASSGEFNCNSDATTTSSTSSLSHSSSNNAVRNLSSGTNSTNSSTNLYKRLSFGGRNINKTDKSTDNAQRQAEDGTSDNSSSTALTTTTLTSRSCLAITSLKYNDLQRRSSSSSSGAYLTKRDRRKGAMTPQPEKTPLAQVLSSTSPVACSSSSQFSSEEIERRKLMIMISSYEQQNQLLQRELAKEKRRRTEELARVLKSLLCFESKLKADMKSANQKLLEKDKKICALLRQNQSLRKHFVKLQELENTRDEGVVEDDVEQSNIDEVMNDEQKMLEDCLVLEALQCINCRKQFYDIEVTECGTQTQRSQKKEGVSRNNGRKFELKSLQKYFELVSLVLCFPDDPTTEQGSSSDDTVSSSFFGARRSVRYTSKRTSGTFRDYMRSRSMNIDDPALERDFNSEECFSTISRNDSNVSYEKLPLYSRTLERLHGIKNESERDSEHSGMETSTTRSLSRASSKSISASSKASELSNALDDDDGIFSPTQDGDFDEVFNDVKKRSIITSNSNFSEASPKQIYETSTDDWYASASDQEEITGTMVSKSSYSQGAINPVLECVNQILLQQSMEGIEEHRQPIKANATLPRRSSLSDRRNSRCNSQNSDGNPSSSRSGMLTRKRVHFSTKNSIYIPRNDELDEDENEKTRADDVISNYQGIANYIAHSPPLTEQDEEQEQNSNRNNTSERLDALNYESIYSNEYEPIGSEVNSSNLYVDMETAIKSCSEDAIVDRENLRNCQKLPPALPPKPANLIRFKKCLQQLDESPDELSETHATVLEPDYCSISEVNVGITSVQIRADVHRVPLSDQDIDSLTEVDVETSTVMSDNASQKTEEIEEIFADIPKLPNVAAIIAPKSAITALNKQNDYLVMSPTVKDHLNTPPKPTTAEMNVKQDKLSLSSTSLDQSGLKPPITSNPLSTGPHYKRKQMPNILAEINKRLSLPNLHATSNVSTQNGDLLKSKILFSKTANEVTDLPLQAEFDWYNLDAEYGKPAQMELIKVNEAINPVIMPSLLAEIQEDGESVTTTADEYNLDEEFGQDLDQYVKTENINAARQSHEIINASKTLITNAKAKKIKKNLANFEKFIETTGLISKPLSTKKIYFAGPFV</sequence>
<dbReference type="VEuPathDB" id="VectorBase:GPAI004623"/>
<keyword evidence="1" id="KW-0175">Coiled coil</keyword>
<evidence type="ECO:0000256" key="1">
    <source>
        <dbReference type="SAM" id="Coils"/>
    </source>
</evidence>
<feature type="compositionally biased region" description="Low complexity" evidence="2">
    <location>
        <begin position="631"/>
        <end position="656"/>
    </location>
</feature>
<name>A0A1A9Z5P6_GLOPL</name>
<feature type="region of interest" description="Disordered" evidence="2">
    <location>
        <begin position="618"/>
        <end position="673"/>
    </location>
</feature>
<evidence type="ECO:0000313" key="3">
    <source>
        <dbReference type="EnsemblMetazoa" id="GPAI004623-PA"/>
    </source>
</evidence>
<feature type="compositionally biased region" description="Low complexity" evidence="2">
    <location>
        <begin position="197"/>
        <end position="230"/>
    </location>
</feature>
<feature type="region of interest" description="Disordered" evidence="2">
    <location>
        <begin position="197"/>
        <end position="269"/>
    </location>
</feature>
<feature type="compositionally biased region" description="Low complexity" evidence="2">
    <location>
        <begin position="327"/>
        <end position="338"/>
    </location>
</feature>
<feature type="region of interest" description="Disordered" evidence="2">
    <location>
        <begin position="290"/>
        <end position="338"/>
    </location>
</feature>
<organism evidence="3 4">
    <name type="scientific">Glossina pallidipes</name>
    <name type="common">Tsetse fly</name>
    <dbReference type="NCBI Taxonomy" id="7398"/>
    <lineage>
        <taxon>Eukaryota</taxon>
        <taxon>Metazoa</taxon>
        <taxon>Ecdysozoa</taxon>
        <taxon>Arthropoda</taxon>
        <taxon>Hexapoda</taxon>
        <taxon>Insecta</taxon>
        <taxon>Pterygota</taxon>
        <taxon>Neoptera</taxon>
        <taxon>Endopterygota</taxon>
        <taxon>Diptera</taxon>
        <taxon>Brachycera</taxon>
        <taxon>Muscomorpha</taxon>
        <taxon>Hippoboscoidea</taxon>
        <taxon>Glossinidae</taxon>
        <taxon>Glossina</taxon>
    </lineage>
</organism>
<feature type="coiled-coil region" evidence="1">
    <location>
        <begin position="347"/>
        <end position="381"/>
    </location>
</feature>
<protein>
    <submittedName>
        <fullName evidence="3">Uncharacterized protein</fullName>
    </submittedName>
</protein>
<feature type="region of interest" description="Disordered" evidence="2">
    <location>
        <begin position="848"/>
        <end position="867"/>
    </location>
</feature>
<evidence type="ECO:0000313" key="4">
    <source>
        <dbReference type="Proteomes" id="UP000092445"/>
    </source>
</evidence>
<feature type="compositionally biased region" description="Basic and acidic residues" evidence="2">
    <location>
        <begin position="618"/>
        <end position="629"/>
    </location>
</feature>
<keyword evidence="4" id="KW-1185">Reference proteome</keyword>
<feature type="compositionally biased region" description="Polar residues" evidence="2">
    <location>
        <begin position="783"/>
        <end position="795"/>
    </location>
</feature>